<evidence type="ECO:0000256" key="1">
    <source>
        <dbReference type="SAM" id="Coils"/>
    </source>
</evidence>
<keyword evidence="1" id="KW-0175">Coiled coil</keyword>
<accession>A0AAU9JEU5</accession>
<comment type="caution">
    <text evidence="3">The sequence shown here is derived from an EMBL/GenBank/DDBJ whole genome shotgun (WGS) entry which is preliminary data.</text>
</comment>
<name>A0AAU9JEU5_9CILI</name>
<evidence type="ECO:0000313" key="4">
    <source>
        <dbReference type="Proteomes" id="UP001162131"/>
    </source>
</evidence>
<reference evidence="3" key="1">
    <citation type="submission" date="2021-09" db="EMBL/GenBank/DDBJ databases">
        <authorList>
            <consortium name="AG Swart"/>
            <person name="Singh M."/>
            <person name="Singh A."/>
            <person name="Seah K."/>
            <person name="Emmerich C."/>
        </authorList>
    </citation>
    <scope>NUCLEOTIDE SEQUENCE</scope>
    <source>
        <strain evidence="3">ATCC30299</strain>
    </source>
</reference>
<keyword evidence="4" id="KW-1185">Reference proteome</keyword>
<organism evidence="3 4">
    <name type="scientific">Blepharisma stoltei</name>
    <dbReference type="NCBI Taxonomy" id="1481888"/>
    <lineage>
        <taxon>Eukaryota</taxon>
        <taxon>Sar</taxon>
        <taxon>Alveolata</taxon>
        <taxon>Ciliophora</taxon>
        <taxon>Postciliodesmatophora</taxon>
        <taxon>Heterotrichea</taxon>
        <taxon>Heterotrichida</taxon>
        <taxon>Blepharismidae</taxon>
        <taxon>Blepharisma</taxon>
    </lineage>
</organism>
<sequence length="1464" mass="169071">MKPLTPQLLFECRNCKLKFENPEQLANHTSKFCKDSDYGSPSKIKQKLEESRLSKNSLYADSVPNIDEVKSYLRDDIRAKRADEIGSTTLEELRGRVRNNERQFEKVADHIMSQKEQDLKNDILKLRFEKIENQAKRQIDETIYSDVMNELEGKRNREIRAKADKDQISWAIRDYDRKNLGTGDAGKRNNLLKLEEDRENLRVKENDLWQEIENFQRKMVDDERLWQAEKDRLSLENRGESVKINMELMQKKQMEMARARAIQLQQLSKKKQMIDLERDRIMDDLNQIKKGDYGTIRKNSAGKLVASTIIGTPLASADRKNIPNNLLKLNDKWQEDYERLNQLKKDHEDFIQKDQAKPFDFAALEGKNKYSRENSAKSITSPRIVQPVVPYQRPMIPNFGGNDLQYPYVNNMPRNNQYNPYQPGYPNYPPSNPYMSPPYPPPGNPYFPQPSNQFTSPTMTSPAEDKAMTSLKKELKKIKKKLNSKDHDEFYTGMQNAINEFQNRINTLERAPGNNEVQSEDLLPEERALNNVINQEHSELKLLSALPKNSELYQAKLEHYKEMSQIRARMEAMLQELSMERMKKNFDREMELKERKLMNDKWLEEQKRGVIMNKLGIPMDQRDFGPTKQYPNDNLDRNPPPFMRSKMDLDESMNEPNKAPFNPQPQSRNTRPRSLGTAGSVLNPISNHGFAVRLENLLNFLSKSHLKFQVTIQEDEKVAKDSNGNDCRWSSEIVNALADDPSPSPSIGNKRIPGTKIWADKSKLKASDINNNAMQNAALRNPADKGHNIIEINKETQFMNNFYIMLEQADWQMSYYLVVEIFERVNQGLLHGQNQNFKPTGPDNFLPVAWTVFQLTNSDSRALNFGTIELNLYHYPVAVPLYDPALLRQKEGTLKLTVFEPTTTRLDTNSRAQSLGSVHRPGSLASFKPPQKIEPFLENQTPQLTDIRYFDKGDGVDFYVDGARFFPDNISCSKIIVKAFTSNLEKVEKPVGGLPDLNSSAYSPSYCFRTEFRKQIFDPTTTIVISILTIDTQHSEVRVLGYAAINMFINKFRRDQPDNPNEQDFILNKGHFQIPIYCQEPYRKPPFGISAFRKLEIIPCATLLVRIREAPKADSGLRVLSTKDVLPNEWYSRGLVVPPPRYEERIYNTSECMPTTIERYLYEERVNRRDITVRDATAQTQNQMGIRLDQTDDEMLEWIDQKLQVTPRTPMIDMKYFAKYLPKMGFKFSVDAIHNIPTESPHVAVFCLNPPGALYSNTVITQDVNFTIKVDWNSSITTPRFLDGFHNYRNVLFDRNMHIIIDIRAVSFAKQKPEVVDVGWTILPVFSEDGYINSGIYQLPLFKGSVPAPFMSELTNNSPWEHLMRAAQRSGGPQYLDPVSVIVRLVDSQRDGHFMMPMETQRMNYDYVPESLRGKMSYNAAAEEMNMHTRRLKAMIPGNYTSEHFLRKINETIADHLGLSHAAS</sequence>
<proteinExistence type="predicted"/>
<evidence type="ECO:0008006" key="5">
    <source>
        <dbReference type="Google" id="ProtNLM"/>
    </source>
</evidence>
<protein>
    <recommendedName>
        <fullName evidence="5">C2H2-type domain-containing protein</fullName>
    </recommendedName>
</protein>
<dbReference type="Proteomes" id="UP001162131">
    <property type="component" value="Unassembled WGS sequence"/>
</dbReference>
<gene>
    <name evidence="3" type="ORF">BSTOLATCC_MIC31990</name>
</gene>
<evidence type="ECO:0000313" key="3">
    <source>
        <dbReference type="EMBL" id="CAG9322879.1"/>
    </source>
</evidence>
<evidence type="ECO:0000256" key="2">
    <source>
        <dbReference type="SAM" id="MobiDB-lite"/>
    </source>
</evidence>
<feature type="coiled-coil region" evidence="1">
    <location>
        <begin position="468"/>
        <end position="511"/>
    </location>
</feature>
<feature type="region of interest" description="Disordered" evidence="2">
    <location>
        <begin position="618"/>
        <end position="678"/>
    </location>
</feature>
<dbReference type="EMBL" id="CAJZBQ010000032">
    <property type="protein sequence ID" value="CAG9322879.1"/>
    <property type="molecule type" value="Genomic_DNA"/>
</dbReference>